<comment type="caution">
    <text evidence="2">The sequence shown here is derived from an EMBL/GenBank/DDBJ whole genome shotgun (WGS) entry which is preliminary data.</text>
</comment>
<dbReference type="GO" id="GO:0002020">
    <property type="term" value="F:protease binding"/>
    <property type="evidence" value="ECO:0007669"/>
    <property type="project" value="InterPro"/>
</dbReference>
<organism evidence="2 3">
    <name type="scientific">Mytilus edulis</name>
    <name type="common">Blue mussel</name>
    <dbReference type="NCBI Taxonomy" id="6550"/>
    <lineage>
        <taxon>Eukaryota</taxon>
        <taxon>Metazoa</taxon>
        <taxon>Spiralia</taxon>
        <taxon>Lophotrochozoa</taxon>
        <taxon>Mollusca</taxon>
        <taxon>Bivalvia</taxon>
        <taxon>Autobranchia</taxon>
        <taxon>Pteriomorphia</taxon>
        <taxon>Mytilida</taxon>
        <taxon>Mytiloidea</taxon>
        <taxon>Mytilidae</taxon>
        <taxon>Mytilinae</taxon>
        <taxon>Mytilus</taxon>
    </lineage>
</organism>
<dbReference type="InterPro" id="IPR001315">
    <property type="entry name" value="CARD"/>
</dbReference>
<dbReference type="Gene3D" id="1.10.533.10">
    <property type="entry name" value="Death Domain, Fas"/>
    <property type="match status" value="1"/>
</dbReference>
<evidence type="ECO:0000259" key="1">
    <source>
        <dbReference type="PROSITE" id="PS50209"/>
    </source>
</evidence>
<name>A0A8S3TJN0_MYTED</name>
<dbReference type="EMBL" id="CAJPWZ010002155">
    <property type="protein sequence ID" value="CAG2231738.1"/>
    <property type="molecule type" value="Genomic_DNA"/>
</dbReference>
<dbReference type="GO" id="GO:0042981">
    <property type="term" value="P:regulation of apoptotic process"/>
    <property type="evidence" value="ECO:0007669"/>
    <property type="project" value="InterPro"/>
</dbReference>
<dbReference type="PROSITE" id="PS50209">
    <property type="entry name" value="CARD"/>
    <property type="match status" value="1"/>
</dbReference>
<dbReference type="CDD" id="cd01671">
    <property type="entry name" value="CARD"/>
    <property type="match status" value="1"/>
</dbReference>
<protein>
    <recommendedName>
        <fullName evidence="1">CARD domain-containing protein</fullName>
    </recommendedName>
</protein>
<keyword evidence="3" id="KW-1185">Reference proteome</keyword>
<proteinExistence type="predicted"/>
<dbReference type="OrthoDB" id="10031931at2759"/>
<feature type="domain" description="CARD" evidence="1">
    <location>
        <begin position="81"/>
        <end position="149"/>
    </location>
</feature>
<dbReference type="Pfam" id="PF00619">
    <property type="entry name" value="CARD"/>
    <property type="match status" value="1"/>
</dbReference>
<evidence type="ECO:0000313" key="2">
    <source>
        <dbReference type="EMBL" id="CAG2231738.1"/>
    </source>
</evidence>
<accession>A0A8S3TJN0</accession>
<dbReference type="InterPro" id="IPR011029">
    <property type="entry name" value="DEATH-like_dom_sf"/>
</dbReference>
<dbReference type="PANTHER" id="PTHR15034:SF5">
    <property type="entry name" value="DEATH DOMAIN-CONTAINING PROTEIN CRADD"/>
    <property type="match status" value="1"/>
</dbReference>
<dbReference type="Proteomes" id="UP000683360">
    <property type="component" value="Unassembled WGS sequence"/>
</dbReference>
<dbReference type="GO" id="GO:0070513">
    <property type="term" value="F:death domain binding"/>
    <property type="evidence" value="ECO:0007669"/>
    <property type="project" value="InterPro"/>
</dbReference>
<evidence type="ECO:0000313" key="3">
    <source>
        <dbReference type="Proteomes" id="UP000683360"/>
    </source>
</evidence>
<dbReference type="InterPro" id="IPR037939">
    <property type="entry name" value="CRADD"/>
</dbReference>
<dbReference type="PANTHER" id="PTHR15034">
    <property type="entry name" value="DEATH DOMAIN-CONTAINING PROTEIN CRADD"/>
    <property type="match status" value="1"/>
</dbReference>
<dbReference type="SUPFAM" id="SSF47986">
    <property type="entry name" value="DEATH domain"/>
    <property type="match status" value="1"/>
</dbReference>
<sequence>MSFAETTKILAESRKVIEDGNENNTATLLTLILSVVTSVEHSIKKIESGMESIEKIKTTVTLLSADLRLSDYTVPVYKARLQKNYSSIIASIIPKDIVDYLITCDVLTIGDGQIIDHCESEEQKNRKLMDKLLRTSEEGFGEFLKALREDTEYQELADQIENTKVTHVDISTIQSCNKYTHRY</sequence>
<gene>
    <name evidence="2" type="ORF">MEDL_44510</name>
</gene>
<reference evidence="2" key="1">
    <citation type="submission" date="2021-03" db="EMBL/GenBank/DDBJ databases">
        <authorList>
            <person name="Bekaert M."/>
        </authorList>
    </citation>
    <scope>NUCLEOTIDE SEQUENCE</scope>
</reference>
<dbReference type="AlphaFoldDB" id="A0A8S3TJN0"/>